<accession>A0A150XBE9</accession>
<dbReference type="AlphaFoldDB" id="A0A150XBE9"/>
<dbReference type="Proteomes" id="UP000075606">
    <property type="component" value="Unassembled WGS sequence"/>
</dbReference>
<reference evidence="1 2" key="1">
    <citation type="submission" date="2016-01" db="EMBL/GenBank/DDBJ databases">
        <title>Genome sequencing of Roseivirga spongicola UST030701-084.</title>
        <authorList>
            <person name="Selvaratnam C."/>
            <person name="Thevarajoo S."/>
            <person name="Goh K.M."/>
            <person name="Ee R."/>
            <person name="Chan K.-G."/>
            <person name="Chong C.S."/>
        </authorList>
    </citation>
    <scope>NUCLEOTIDE SEQUENCE [LARGE SCALE GENOMIC DNA]</scope>
    <source>
        <strain evidence="1 2">UST030701-084</strain>
    </source>
</reference>
<gene>
    <name evidence="1" type="ORF">AWW68_09450</name>
</gene>
<evidence type="ECO:0000313" key="1">
    <source>
        <dbReference type="EMBL" id="KYG76038.1"/>
    </source>
</evidence>
<dbReference type="InterPro" id="IPR018736">
    <property type="entry name" value="DUF2279_periplasmic_lipo"/>
</dbReference>
<evidence type="ECO:0000313" key="2">
    <source>
        <dbReference type="Proteomes" id="UP000075606"/>
    </source>
</evidence>
<evidence type="ECO:0008006" key="3">
    <source>
        <dbReference type="Google" id="ProtNLM"/>
    </source>
</evidence>
<proteinExistence type="predicted"/>
<name>A0A150XBE9_9BACT</name>
<dbReference type="Pfam" id="PF10043">
    <property type="entry name" value="DUF2279"/>
    <property type="match status" value="1"/>
</dbReference>
<dbReference type="EMBL" id="LRPC01000012">
    <property type="protein sequence ID" value="KYG76038.1"/>
    <property type="molecule type" value="Genomic_DNA"/>
</dbReference>
<comment type="caution">
    <text evidence="1">The sequence shown here is derived from an EMBL/GenBank/DDBJ whole genome shotgun (WGS) entry which is preliminary data.</text>
</comment>
<dbReference type="STRING" id="333140.AWW68_09450"/>
<keyword evidence="2" id="KW-1185">Reference proteome</keyword>
<organism evidence="1 2">
    <name type="scientific">Roseivirga spongicola</name>
    <dbReference type="NCBI Taxonomy" id="333140"/>
    <lineage>
        <taxon>Bacteria</taxon>
        <taxon>Pseudomonadati</taxon>
        <taxon>Bacteroidota</taxon>
        <taxon>Cytophagia</taxon>
        <taxon>Cytophagales</taxon>
        <taxon>Roseivirgaceae</taxon>
        <taxon>Roseivirga</taxon>
    </lineage>
</organism>
<dbReference type="RefSeq" id="WP_068220410.1">
    <property type="nucleotide sequence ID" value="NZ_LRPC01000012.1"/>
</dbReference>
<protein>
    <recommendedName>
        <fullName evidence="3">DUF2279 domain-containing protein</fullName>
    </recommendedName>
</protein>
<sequence length="297" mass="34180">MRRFAIFICLLICTYAQLLGQSGIAHPVEVDYPINLKKVKLYGGIGYATGMLVLSQAWYAENGLEHFKFFNDNAEWLQVDKLGHTYGTYHLSRINYELLRRTELSDNKALLWSSVLSSALFLPIEILDGFSPDYGFSYGDIIANAAGSGMFYFQQKAWNEQRIKFKFSFQPSSLAELRPETLGSNFPERLLKDYNGQSYWLSFDIHAFAKESKWPKWINLALGYGAHQMIFARNRENEAAGFNNYRQYYLGLDFDLSHIQTSSRFLKTVLFLTDFIRLPAPTLQLSQGKVTGHILYF</sequence>
<dbReference type="OrthoDB" id="9803535at2"/>